<dbReference type="EMBL" id="CM042045">
    <property type="protein sequence ID" value="KAI3682792.1"/>
    <property type="molecule type" value="Genomic_DNA"/>
</dbReference>
<sequence>MLLHATTRPLLIDPEAGRYCCRRRPPPYATCRRGRPSKALNRWLRPEVYSLFAALDVGICGMQLVRNISGNPVLISFYDLLLYEPIRT</sequence>
<protein>
    <submittedName>
        <fullName evidence="1">Uncharacterized protein</fullName>
    </submittedName>
</protein>
<dbReference type="Proteomes" id="UP001056120">
    <property type="component" value="Linkage Group LG28"/>
</dbReference>
<reference evidence="1 2" key="2">
    <citation type="journal article" date="2022" name="Mol. Ecol. Resour.">
        <title>The genomes of chicory, endive, great burdock and yacon provide insights into Asteraceae paleo-polyploidization history and plant inulin production.</title>
        <authorList>
            <person name="Fan W."/>
            <person name="Wang S."/>
            <person name="Wang H."/>
            <person name="Wang A."/>
            <person name="Jiang F."/>
            <person name="Liu H."/>
            <person name="Zhao H."/>
            <person name="Xu D."/>
            <person name="Zhang Y."/>
        </authorList>
    </citation>
    <scope>NUCLEOTIDE SEQUENCE [LARGE SCALE GENOMIC DNA]</scope>
    <source>
        <strain evidence="2">cv. Yunnan</strain>
        <tissue evidence="1">Leaves</tissue>
    </source>
</reference>
<name>A0ACB8YC61_9ASTR</name>
<evidence type="ECO:0000313" key="1">
    <source>
        <dbReference type="EMBL" id="KAI3682792.1"/>
    </source>
</evidence>
<reference evidence="2" key="1">
    <citation type="journal article" date="2022" name="Mol. Ecol. Resour.">
        <title>The genomes of chicory, endive, great burdock and yacon provide insights into Asteraceae palaeo-polyploidization history and plant inulin production.</title>
        <authorList>
            <person name="Fan W."/>
            <person name="Wang S."/>
            <person name="Wang H."/>
            <person name="Wang A."/>
            <person name="Jiang F."/>
            <person name="Liu H."/>
            <person name="Zhao H."/>
            <person name="Xu D."/>
            <person name="Zhang Y."/>
        </authorList>
    </citation>
    <scope>NUCLEOTIDE SEQUENCE [LARGE SCALE GENOMIC DNA]</scope>
    <source>
        <strain evidence="2">cv. Yunnan</strain>
    </source>
</reference>
<gene>
    <name evidence="1" type="ORF">L1987_83038</name>
</gene>
<proteinExistence type="predicted"/>
<evidence type="ECO:0000313" key="2">
    <source>
        <dbReference type="Proteomes" id="UP001056120"/>
    </source>
</evidence>
<comment type="caution">
    <text evidence="1">The sequence shown here is derived from an EMBL/GenBank/DDBJ whole genome shotgun (WGS) entry which is preliminary data.</text>
</comment>
<organism evidence="1 2">
    <name type="scientific">Smallanthus sonchifolius</name>
    <dbReference type="NCBI Taxonomy" id="185202"/>
    <lineage>
        <taxon>Eukaryota</taxon>
        <taxon>Viridiplantae</taxon>
        <taxon>Streptophyta</taxon>
        <taxon>Embryophyta</taxon>
        <taxon>Tracheophyta</taxon>
        <taxon>Spermatophyta</taxon>
        <taxon>Magnoliopsida</taxon>
        <taxon>eudicotyledons</taxon>
        <taxon>Gunneridae</taxon>
        <taxon>Pentapetalae</taxon>
        <taxon>asterids</taxon>
        <taxon>campanulids</taxon>
        <taxon>Asterales</taxon>
        <taxon>Asteraceae</taxon>
        <taxon>Asteroideae</taxon>
        <taxon>Heliantheae alliance</taxon>
        <taxon>Millerieae</taxon>
        <taxon>Smallanthus</taxon>
    </lineage>
</organism>
<keyword evidence="2" id="KW-1185">Reference proteome</keyword>
<accession>A0ACB8YC61</accession>